<dbReference type="GO" id="GO:0005509">
    <property type="term" value="F:calcium ion binding"/>
    <property type="evidence" value="ECO:0007669"/>
    <property type="project" value="InterPro"/>
</dbReference>
<dbReference type="GO" id="GO:0016324">
    <property type="term" value="C:apical plasma membrane"/>
    <property type="evidence" value="ECO:0007669"/>
    <property type="project" value="UniProtKB-SubCell"/>
</dbReference>
<evidence type="ECO:0000256" key="18">
    <source>
        <dbReference type="ARBA" id="ARBA00048762"/>
    </source>
</evidence>
<evidence type="ECO:0000256" key="10">
    <source>
        <dbReference type="ARBA" id="ARBA00022837"/>
    </source>
</evidence>
<evidence type="ECO:0000256" key="13">
    <source>
        <dbReference type="ARBA" id="ARBA00023002"/>
    </source>
</evidence>
<dbReference type="GO" id="GO:0042554">
    <property type="term" value="P:superoxide anion generation"/>
    <property type="evidence" value="ECO:0007669"/>
    <property type="project" value="TreeGrafter"/>
</dbReference>
<keyword evidence="19" id="KW-0408">Iron</keyword>
<keyword evidence="12 20" id="KW-1133">Transmembrane helix</keyword>
<dbReference type="EMBL" id="NCKU01000852">
    <property type="protein sequence ID" value="RWS13899.1"/>
    <property type="molecule type" value="Genomic_DNA"/>
</dbReference>
<name>A0A3S3SDB7_9ACAR</name>
<evidence type="ECO:0000256" key="17">
    <source>
        <dbReference type="ARBA" id="ARBA00047455"/>
    </source>
</evidence>
<dbReference type="InterPro" id="IPR017938">
    <property type="entry name" value="Riboflavin_synthase-like_b-brl"/>
</dbReference>
<dbReference type="GO" id="GO:0020037">
    <property type="term" value="F:heme binding"/>
    <property type="evidence" value="ECO:0007669"/>
    <property type="project" value="InterPro"/>
</dbReference>
<feature type="domain" description="EF-hand" evidence="22">
    <location>
        <begin position="877"/>
        <end position="912"/>
    </location>
</feature>
<feature type="transmembrane region" description="Helical" evidence="20">
    <location>
        <begin position="1153"/>
        <end position="1174"/>
    </location>
</feature>
<comment type="catalytic activity">
    <reaction evidence="17">
        <text>NADH + O2 + H(+) = H2O2 + NAD(+)</text>
        <dbReference type="Rhea" id="RHEA:11264"/>
        <dbReference type="ChEBI" id="CHEBI:15378"/>
        <dbReference type="ChEBI" id="CHEBI:15379"/>
        <dbReference type="ChEBI" id="CHEBI:16240"/>
        <dbReference type="ChEBI" id="CHEBI:57540"/>
        <dbReference type="ChEBI" id="CHEBI:57945"/>
        <dbReference type="EC" id="1.6.3.1"/>
    </reaction>
</comment>
<evidence type="ECO:0000256" key="19">
    <source>
        <dbReference type="PIRSR" id="PIRSR619791-2"/>
    </source>
</evidence>
<evidence type="ECO:0000313" key="24">
    <source>
        <dbReference type="EMBL" id="RWS13819.1"/>
    </source>
</evidence>
<dbReference type="PROSITE" id="PS50292">
    <property type="entry name" value="PEROXIDASE_3"/>
    <property type="match status" value="1"/>
</dbReference>
<dbReference type="SUPFAM" id="SSF48113">
    <property type="entry name" value="Heme-dependent peroxidases"/>
    <property type="match status" value="1"/>
</dbReference>
<keyword evidence="5" id="KW-0285">Flavoprotein</keyword>
<keyword evidence="26" id="KW-1185">Reference proteome</keyword>
<keyword evidence="19" id="KW-0349">Heme</keyword>
<dbReference type="InterPro" id="IPR018247">
    <property type="entry name" value="EF_Hand_1_Ca_BS"/>
</dbReference>
<dbReference type="InterPro" id="IPR050369">
    <property type="entry name" value="RBOH/FRE"/>
</dbReference>
<dbReference type="Gene3D" id="1.10.640.10">
    <property type="entry name" value="Haem peroxidase domain superfamily, animal type"/>
    <property type="match status" value="1"/>
</dbReference>
<dbReference type="Gene3D" id="3.40.50.80">
    <property type="entry name" value="Nucleotide-binding domain of ferredoxin-NADP reductase (FNR) module"/>
    <property type="match status" value="1"/>
</dbReference>
<feature type="transmembrane region" description="Helical" evidence="20">
    <location>
        <begin position="688"/>
        <end position="710"/>
    </location>
</feature>
<dbReference type="GO" id="GO:0042742">
    <property type="term" value="P:defense response to bacterium"/>
    <property type="evidence" value="ECO:0007669"/>
    <property type="project" value="UniProtKB-ARBA"/>
</dbReference>
<feature type="binding site" description="axial binding residue" evidence="19">
    <location>
        <position position="408"/>
    </location>
    <ligand>
        <name>heme b</name>
        <dbReference type="ChEBI" id="CHEBI:60344"/>
    </ligand>
    <ligandPart>
        <name>Fe</name>
        <dbReference type="ChEBI" id="CHEBI:18248"/>
    </ligandPart>
</feature>
<dbReference type="InterPro" id="IPR002048">
    <property type="entry name" value="EF_hand_dom"/>
</dbReference>
<keyword evidence="16" id="KW-0376">Hydrogen peroxide</keyword>
<accession>A0A3S3SDB7</accession>
<evidence type="ECO:0000259" key="22">
    <source>
        <dbReference type="PROSITE" id="PS50222"/>
    </source>
</evidence>
<dbReference type="GO" id="GO:0042335">
    <property type="term" value="P:cuticle development"/>
    <property type="evidence" value="ECO:0007669"/>
    <property type="project" value="UniProtKB-ARBA"/>
</dbReference>
<keyword evidence="13" id="KW-0560">Oxidoreductase</keyword>
<dbReference type="GO" id="GO:0042744">
    <property type="term" value="P:hydrogen peroxide catabolic process"/>
    <property type="evidence" value="ECO:0007669"/>
    <property type="project" value="UniProtKB-KW"/>
</dbReference>
<protein>
    <recommendedName>
        <fullName evidence="3">NAD(P)H oxidase (H2O2-forming)</fullName>
        <ecNumber evidence="3">1.6.3.1</ecNumber>
    </recommendedName>
</protein>
<feature type="transmembrane region" description="Helical" evidence="20">
    <location>
        <begin position="1204"/>
        <end position="1231"/>
    </location>
</feature>
<dbReference type="GO" id="GO:0016174">
    <property type="term" value="F:NAD(P)H oxidase H2O2-forming activity"/>
    <property type="evidence" value="ECO:0007669"/>
    <property type="project" value="UniProtKB-EC"/>
</dbReference>
<proteinExistence type="inferred from homology"/>
<feature type="domain" description="EF-hand" evidence="22">
    <location>
        <begin position="913"/>
        <end position="948"/>
    </location>
</feature>
<keyword evidence="21" id="KW-0732">Signal</keyword>
<evidence type="ECO:0000256" key="6">
    <source>
        <dbReference type="ARBA" id="ARBA00022692"/>
    </source>
</evidence>
<dbReference type="SFLD" id="SFLDS00052">
    <property type="entry name" value="Ferric_Reductase_Domain"/>
    <property type="match status" value="1"/>
</dbReference>
<dbReference type="FunFam" id="3.40.50.80:FF:000020">
    <property type="entry name" value="Dual oxidase 1"/>
    <property type="match status" value="1"/>
</dbReference>
<dbReference type="FunFam" id="2.40.30.10:FF:000059">
    <property type="entry name" value="dual oxidase isoform X1"/>
    <property type="match status" value="1"/>
</dbReference>
<evidence type="ECO:0000256" key="21">
    <source>
        <dbReference type="SAM" id="SignalP"/>
    </source>
</evidence>
<evidence type="ECO:0000256" key="15">
    <source>
        <dbReference type="ARBA" id="ARBA00023180"/>
    </source>
</evidence>
<keyword evidence="7 19" id="KW-0479">Metal-binding</keyword>
<comment type="caution">
    <text evidence="24">The sequence shown here is derived from an EMBL/GenBank/DDBJ whole genome shotgun (WGS) entry which is preliminary data.</text>
</comment>
<dbReference type="PROSITE" id="PS00018">
    <property type="entry name" value="EF_HAND_1"/>
    <property type="match status" value="2"/>
</dbReference>
<dbReference type="Gene3D" id="2.40.30.10">
    <property type="entry name" value="Translation factors"/>
    <property type="match status" value="1"/>
</dbReference>
<keyword evidence="6 20" id="KW-0812">Transmembrane</keyword>
<keyword evidence="14 20" id="KW-0472">Membrane</keyword>
<reference evidence="24 26" key="1">
    <citation type="journal article" date="2018" name="Gigascience">
        <title>Genomes of trombidid mites reveal novel predicted allergens and laterally-transferred genes associated with secondary metabolism.</title>
        <authorList>
            <person name="Dong X."/>
            <person name="Chaisiri K."/>
            <person name="Xia D."/>
            <person name="Armstrong S.D."/>
            <person name="Fang Y."/>
            <person name="Donnelly M.J."/>
            <person name="Kadowaki T."/>
            <person name="McGarry J.W."/>
            <person name="Darby A.C."/>
            <person name="Makepeace B.L."/>
        </authorList>
    </citation>
    <scope>NUCLEOTIDE SEQUENCE [LARGE SCALE GENOMIC DNA]</scope>
    <source>
        <strain evidence="24">UoL-WK</strain>
    </source>
</reference>
<evidence type="ECO:0000313" key="25">
    <source>
        <dbReference type="EMBL" id="RWS13899.1"/>
    </source>
</evidence>
<dbReference type="GO" id="GO:0042303">
    <property type="term" value="P:molting cycle"/>
    <property type="evidence" value="ECO:0007669"/>
    <property type="project" value="UniProtKB-ARBA"/>
</dbReference>
<evidence type="ECO:0000256" key="7">
    <source>
        <dbReference type="ARBA" id="ARBA00022723"/>
    </source>
</evidence>
<evidence type="ECO:0000256" key="11">
    <source>
        <dbReference type="ARBA" id="ARBA00022857"/>
    </source>
</evidence>
<dbReference type="GO" id="GO:0004601">
    <property type="term" value="F:peroxidase activity"/>
    <property type="evidence" value="ECO:0007669"/>
    <property type="project" value="UniProtKB-KW"/>
</dbReference>
<evidence type="ECO:0000256" key="4">
    <source>
        <dbReference type="ARBA" id="ARBA00022559"/>
    </source>
</evidence>
<keyword evidence="11" id="KW-0521">NADP</keyword>
<evidence type="ECO:0000313" key="26">
    <source>
        <dbReference type="Proteomes" id="UP000285301"/>
    </source>
</evidence>
<dbReference type="InterPro" id="IPR013121">
    <property type="entry name" value="Fe_red_NAD-bd_6"/>
</dbReference>
<dbReference type="GO" id="GO:0009886">
    <property type="term" value="P:post-embryonic animal morphogenesis"/>
    <property type="evidence" value="ECO:0007669"/>
    <property type="project" value="UniProtKB-ARBA"/>
</dbReference>
<dbReference type="SMART" id="SM00054">
    <property type="entry name" value="EFh"/>
    <property type="match status" value="2"/>
</dbReference>
<dbReference type="Pfam" id="PF01794">
    <property type="entry name" value="Ferric_reduct"/>
    <property type="match status" value="1"/>
</dbReference>
<dbReference type="Gene3D" id="1.10.238.10">
    <property type="entry name" value="EF-hand"/>
    <property type="match status" value="1"/>
</dbReference>
<keyword evidence="8" id="KW-0677">Repeat</keyword>
<evidence type="ECO:0000256" key="14">
    <source>
        <dbReference type="ARBA" id="ARBA00023136"/>
    </source>
</evidence>
<dbReference type="Pfam" id="PF08022">
    <property type="entry name" value="FAD_binding_8"/>
    <property type="match status" value="1"/>
</dbReference>
<evidence type="ECO:0000256" key="1">
    <source>
        <dbReference type="ARBA" id="ARBA00004424"/>
    </source>
</evidence>
<comment type="subcellular location">
    <subcellularLocation>
        <location evidence="1">Apical cell membrane</location>
        <topology evidence="1">Multi-pass membrane protein</topology>
    </subcellularLocation>
</comment>
<feature type="domain" description="FAD-binding FR-type" evidence="23">
    <location>
        <begin position="1292"/>
        <end position="1397"/>
    </location>
</feature>
<evidence type="ECO:0000256" key="5">
    <source>
        <dbReference type="ARBA" id="ARBA00022630"/>
    </source>
</evidence>
<dbReference type="PANTHER" id="PTHR11972">
    <property type="entry name" value="NADPH OXIDASE"/>
    <property type="match status" value="1"/>
</dbReference>
<feature type="transmembrane region" description="Helical" evidence="20">
    <location>
        <begin position="1069"/>
        <end position="1092"/>
    </location>
</feature>
<feature type="transmembrane region" description="Helical" evidence="20">
    <location>
        <begin position="1112"/>
        <end position="1133"/>
    </location>
</feature>
<evidence type="ECO:0000256" key="16">
    <source>
        <dbReference type="ARBA" id="ARBA00023324"/>
    </source>
</evidence>
<feature type="transmembrane region" description="Helical" evidence="20">
    <location>
        <begin position="1238"/>
        <end position="1258"/>
    </location>
</feature>
<gene>
    <name evidence="25" type="ORF">B4U79_06592</name>
    <name evidence="24" type="ORF">B4U79_08496</name>
</gene>
<dbReference type="InterPro" id="IPR013130">
    <property type="entry name" value="Fe3_Rdtase_TM_dom"/>
</dbReference>
<dbReference type="InterPro" id="IPR010255">
    <property type="entry name" value="Haem_peroxidase_sf"/>
</dbReference>
<keyword evidence="10" id="KW-0106">Calcium</keyword>
<dbReference type="SFLD" id="SFLDG01169">
    <property type="entry name" value="NADPH_oxidase_subgroup_(NOX)"/>
    <property type="match status" value="1"/>
</dbReference>
<organism evidence="24 26">
    <name type="scientific">Dinothrombium tinctorium</name>
    <dbReference type="NCBI Taxonomy" id="1965070"/>
    <lineage>
        <taxon>Eukaryota</taxon>
        <taxon>Metazoa</taxon>
        <taxon>Ecdysozoa</taxon>
        <taxon>Arthropoda</taxon>
        <taxon>Chelicerata</taxon>
        <taxon>Arachnida</taxon>
        <taxon>Acari</taxon>
        <taxon>Acariformes</taxon>
        <taxon>Trombidiformes</taxon>
        <taxon>Prostigmata</taxon>
        <taxon>Anystina</taxon>
        <taxon>Parasitengona</taxon>
        <taxon>Trombidioidea</taxon>
        <taxon>Trombidiidae</taxon>
        <taxon>Dinothrombium</taxon>
    </lineage>
</organism>
<evidence type="ECO:0000259" key="23">
    <source>
        <dbReference type="PROSITE" id="PS51384"/>
    </source>
</evidence>
<dbReference type="OrthoDB" id="6019201at2759"/>
<keyword evidence="4" id="KW-0575">Peroxidase</keyword>
<dbReference type="STRING" id="1965070.A0A3S3SDB7"/>
<feature type="chain" id="PRO_5033399069" description="NAD(P)H oxidase (H2O2-forming)" evidence="21">
    <location>
        <begin position="18"/>
        <end position="1574"/>
    </location>
</feature>
<dbReference type="PRINTS" id="PR00457">
    <property type="entry name" value="ANPEROXIDASE"/>
</dbReference>
<dbReference type="GO" id="GO:0043020">
    <property type="term" value="C:NADPH oxidase complex"/>
    <property type="evidence" value="ECO:0007669"/>
    <property type="project" value="TreeGrafter"/>
</dbReference>
<comment type="similarity">
    <text evidence="2">In the N-terminal section; belongs to the peroxidase family.</text>
</comment>
<dbReference type="SFLD" id="SFLDG01168">
    <property type="entry name" value="Ferric_reductase_subgroup_(FRE"/>
    <property type="match status" value="1"/>
</dbReference>
<keyword evidence="9" id="KW-0274">FAD</keyword>
<evidence type="ECO:0000256" key="3">
    <source>
        <dbReference type="ARBA" id="ARBA00012698"/>
    </source>
</evidence>
<evidence type="ECO:0000256" key="12">
    <source>
        <dbReference type="ARBA" id="ARBA00022989"/>
    </source>
</evidence>
<keyword evidence="15" id="KW-0325">Glycoprotein</keyword>
<dbReference type="InterPro" id="IPR011992">
    <property type="entry name" value="EF-hand-dom_pair"/>
</dbReference>
<dbReference type="InterPro" id="IPR013112">
    <property type="entry name" value="FAD-bd_8"/>
</dbReference>
<dbReference type="Pfam" id="PF08030">
    <property type="entry name" value="NAD_binding_6"/>
    <property type="match status" value="1"/>
</dbReference>
<comment type="catalytic activity">
    <reaction evidence="18">
        <text>NADPH + O2 + H(+) = H2O2 + NADP(+)</text>
        <dbReference type="Rhea" id="RHEA:11260"/>
        <dbReference type="ChEBI" id="CHEBI:15378"/>
        <dbReference type="ChEBI" id="CHEBI:15379"/>
        <dbReference type="ChEBI" id="CHEBI:16240"/>
        <dbReference type="ChEBI" id="CHEBI:57783"/>
        <dbReference type="ChEBI" id="CHEBI:58349"/>
        <dbReference type="EC" id="1.6.3.1"/>
    </reaction>
</comment>
<dbReference type="GO" id="GO:0016175">
    <property type="term" value="F:superoxide-generating NAD(P)H oxidase activity"/>
    <property type="evidence" value="ECO:0007669"/>
    <property type="project" value="UniProtKB-ARBA"/>
</dbReference>
<dbReference type="SUPFAM" id="SSF63380">
    <property type="entry name" value="Riboflavin synthase domain-like"/>
    <property type="match status" value="1"/>
</dbReference>
<feature type="signal peptide" evidence="21">
    <location>
        <begin position="1"/>
        <end position="17"/>
    </location>
</feature>
<feature type="transmembrane region" description="Helical" evidence="20">
    <location>
        <begin position="1270"/>
        <end position="1288"/>
    </location>
</feature>
<dbReference type="PANTHER" id="PTHR11972:SF208">
    <property type="entry name" value="DUAL OXIDASE-LIKE PROTEIN"/>
    <property type="match status" value="1"/>
</dbReference>
<evidence type="ECO:0000256" key="20">
    <source>
        <dbReference type="SAM" id="Phobius"/>
    </source>
</evidence>
<dbReference type="InterPro" id="IPR039261">
    <property type="entry name" value="FNR_nucleotide-bd"/>
</dbReference>
<dbReference type="CDD" id="cd06186">
    <property type="entry name" value="NOX_Duox_like_FAD_NADP"/>
    <property type="match status" value="1"/>
</dbReference>
<dbReference type="InterPro" id="IPR037120">
    <property type="entry name" value="Haem_peroxidase_sf_animal"/>
</dbReference>
<evidence type="ECO:0000256" key="9">
    <source>
        <dbReference type="ARBA" id="ARBA00022827"/>
    </source>
</evidence>
<dbReference type="Pfam" id="PF00036">
    <property type="entry name" value="EF-hand_1"/>
    <property type="match status" value="1"/>
</dbReference>
<dbReference type="PROSITE" id="PS51384">
    <property type="entry name" value="FAD_FR"/>
    <property type="match status" value="1"/>
</dbReference>
<evidence type="ECO:0000256" key="2">
    <source>
        <dbReference type="ARBA" id="ARBA00005644"/>
    </source>
</evidence>
<dbReference type="EMBL" id="NCKU01000874">
    <property type="protein sequence ID" value="RWS13819.1"/>
    <property type="molecule type" value="Genomic_DNA"/>
</dbReference>
<dbReference type="Pfam" id="PF03098">
    <property type="entry name" value="An_peroxidase"/>
    <property type="match status" value="1"/>
</dbReference>
<sequence>MNLLLYVVFCALHLACGQVVYEDTDYPLIESSETTSAIYEDKKRTENNFGNTVDKVDKKVDSVEKISPSSDVSALERKFKTKQEFRDWLLKPDALRSNEESNPEYESFDGWFNNRGHSTSGAVDSELIRILSSSYDDGVYKPAGASRPNPFNISDTIMKDELESRSKAGKTALLVYFGQQVTDEILDARRPGCPPEYYNIKIPNNHYYYESMKHTQMPFVRSRYDKATGLSSNNPRRQLNEATPWIDGGVVYGTSKSWSDLLRSFNKGKLKSMDDDPMLPAYNTINLPMYNPPVPGLEKPKLLPVSRFFRLGDRRGNENPFLLTMGVLWFRWHNFIAEGLADLHNDWSDEKIFNEARKWVIASQQQIVMNEWLPIWLGEALPPYKNYDGGIDPQISHVFQSAAMRYGHTLVTAGGYKRARNCSALPRAIRTCNSFWDSTEHLLDNGFEELILGLSSQPAAKDDAKIVDDIRTYVYGPLEFTRRDLAAINIQRGRDHGLPDYLTARKILSLRYDFKDFHEIAANLWPAAQKDQALLHAIEELYKSKVNDIDIWVGGMLETTEYQPGELFRAIMLDQFRRIRDGDRFWFQNHENNLFTKEEIARIEKLTIHDIIMSVTSIKEEEIQKRPFKLPNDNGNKLILNACIEQMQKHSYECVINLKSKEKSSCYALSPINATLTEKCTSPKTFDYVLGSEITYITTFSIVAVFIIAFEWNGDDEESRPVEINLQRRTKSISIKLFGGKAPIRIIDLRNTTSVIVQASANSSKNFVLLRIPKEYDLILKFDEFEEKEQFLSKLDIFLGEISVGRERREVDLKKMLKYAYTKEKRQAHLESFFKAIFAHAFGMGNERENIDVRKAKEIVNTELTQFEFADALALRPDSLFVQQMFALVDKDNNGYISFREFLDMMVIFAKGSADQKAKLMFDMYDLDRTGRLSKGEFSLMIRSMLELANQTITAQQMEQLVTTMYDAAGLSSKNELDLSDFLKLLGDFKDEFVSNFQGVQQTAQQRRRSALVRANDTVVRAYSYFGGDGPASESKCEPKIKIRTEKTTKEPSLWTRIVRFVDERKSHIFWMFLYNFILVYIFVDKAFYYTFLKEDSGLRQIAGLGVTITRGAASVMMFAYSTLLLTVSRNIITFLRETFLHHYIPFDAAITFHKYIAVVGLIFSLIHSIGHAINFYHITTQPPDDISCLFREVSHNSDELPKFSYWCFQTITGTTGVLVLLLLLVLYIFAMEYSRRYIFNAFWATHNLYPIIYLLIIMHGLGRIVQSPIFYKFLTIPLIIFVIDRLISLSRKKVELSVIRAVHHPSDVTYLEFKRPPSFEYKSGQWMRIACLALNRNEYHPFTISSAPHEDNLQLYIRAVGPFTKNIRQIYDPTKLKCHPYPKLYLDGPYGEGHQDWFRYEVSVLVGGGIGVTPFASILKDISYRSSSTVLSKTTCKKVFFIWVTRTQKHFEWLVDIIRDVEKKDTRGLVNTHIFITQFYEKFDLRTTMLYICERHFQRISNKSLFTGLTAKTHFGRPDFAALFNSLQLEYPKVNRIGVFSCGPPPMTSSVQKGCEQMNRKEGAIFIHHYENF</sequence>
<evidence type="ECO:0000256" key="8">
    <source>
        <dbReference type="ARBA" id="ARBA00022737"/>
    </source>
</evidence>
<dbReference type="EC" id="1.6.3.1" evidence="3"/>
<dbReference type="CDD" id="cd00051">
    <property type="entry name" value="EFh"/>
    <property type="match status" value="1"/>
</dbReference>
<dbReference type="SUPFAM" id="SSF52343">
    <property type="entry name" value="Ferredoxin reductase-like, C-terminal NADP-linked domain"/>
    <property type="match status" value="1"/>
</dbReference>
<dbReference type="Proteomes" id="UP000285301">
    <property type="component" value="Unassembled WGS sequence"/>
</dbReference>
<dbReference type="PROSITE" id="PS50222">
    <property type="entry name" value="EF_HAND_2"/>
    <property type="match status" value="2"/>
</dbReference>
<reference evidence="24" key="2">
    <citation type="submission" date="2018-11" db="EMBL/GenBank/DDBJ databases">
        <title>Trombidioid mite genomics.</title>
        <authorList>
            <person name="Dong X."/>
        </authorList>
    </citation>
    <scope>NUCLEOTIDE SEQUENCE</scope>
    <source>
        <strain evidence="24">UoL-WK</strain>
    </source>
</reference>
<dbReference type="InterPro" id="IPR019791">
    <property type="entry name" value="Haem_peroxidase_animal"/>
</dbReference>
<dbReference type="SUPFAM" id="SSF47473">
    <property type="entry name" value="EF-hand"/>
    <property type="match status" value="1"/>
</dbReference>
<dbReference type="GO" id="GO:0006979">
    <property type="term" value="P:response to oxidative stress"/>
    <property type="evidence" value="ECO:0007669"/>
    <property type="project" value="InterPro"/>
</dbReference>
<dbReference type="InterPro" id="IPR017927">
    <property type="entry name" value="FAD-bd_FR_type"/>
</dbReference>